<protein>
    <recommendedName>
        <fullName evidence="1">Chromo domain-containing protein</fullName>
    </recommendedName>
</protein>
<feature type="non-terminal residue" evidence="2">
    <location>
        <position position="1"/>
    </location>
</feature>
<dbReference type="AlphaFoldDB" id="R0GTP4"/>
<evidence type="ECO:0000259" key="1">
    <source>
        <dbReference type="PROSITE" id="PS50013"/>
    </source>
</evidence>
<dbReference type="InterPro" id="IPR016197">
    <property type="entry name" value="Chromo-like_dom_sf"/>
</dbReference>
<dbReference type="Proteomes" id="UP000029121">
    <property type="component" value="Unassembled WGS sequence"/>
</dbReference>
<evidence type="ECO:0000313" key="3">
    <source>
        <dbReference type="Proteomes" id="UP000029121"/>
    </source>
</evidence>
<dbReference type="PROSITE" id="PS50013">
    <property type="entry name" value="CHROMO_2"/>
    <property type="match status" value="1"/>
</dbReference>
<gene>
    <name evidence="2" type="ORF">CARUB_v10027723mg</name>
</gene>
<dbReference type="SUPFAM" id="SSF54160">
    <property type="entry name" value="Chromo domain-like"/>
    <property type="match status" value="1"/>
</dbReference>
<dbReference type="EMBL" id="KB870812">
    <property type="protein sequence ID" value="EOA14503.1"/>
    <property type="molecule type" value="Genomic_DNA"/>
</dbReference>
<name>R0GTP4_9BRAS</name>
<feature type="domain" description="Chromo" evidence="1">
    <location>
        <begin position="27"/>
        <end position="103"/>
    </location>
</feature>
<keyword evidence="3" id="KW-1185">Reference proteome</keyword>
<organism evidence="2 3">
    <name type="scientific">Capsella rubella</name>
    <dbReference type="NCBI Taxonomy" id="81985"/>
    <lineage>
        <taxon>Eukaryota</taxon>
        <taxon>Viridiplantae</taxon>
        <taxon>Streptophyta</taxon>
        <taxon>Embryophyta</taxon>
        <taxon>Tracheophyta</taxon>
        <taxon>Spermatophyta</taxon>
        <taxon>Magnoliopsida</taxon>
        <taxon>eudicotyledons</taxon>
        <taxon>Gunneridae</taxon>
        <taxon>Pentapetalae</taxon>
        <taxon>rosids</taxon>
        <taxon>malvids</taxon>
        <taxon>Brassicales</taxon>
        <taxon>Brassicaceae</taxon>
        <taxon>Camelineae</taxon>
        <taxon>Capsella</taxon>
    </lineage>
</organism>
<dbReference type="InterPro" id="IPR000953">
    <property type="entry name" value="Chromo/chromo_shadow_dom"/>
</dbReference>
<sequence>SYRLRLPEGSKIHDVFHVSLLRHTKDHDLKTVRSYHPFSMAARVRGGMRQVLVKWTADAEDEVTWEDAAKLLEAYPELELEDKLLVEEEIGCLRLIKVFSRHQ</sequence>
<evidence type="ECO:0000313" key="2">
    <source>
        <dbReference type="EMBL" id="EOA14503.1"/>
    </source>
</evidence>
<reference evidence="3" key="1">
    <citation type="journal article" date="2013" name="Nat. Genet.">
        <title>The Capsella rubella genome and the genomic consequences of rapid mating system evolution.</title>
        <authorList>
            <person name="Slotte T."/>
            <person name="Hazzouri K.M."/>
            <person name="Agren J.A."/>
            <person name="Koenig D."/>
            <person name="Maumus F."/>
            <person name="Guo Y.L."/>
            <person name="Steige K."/>
            <person name="Platts A.E."/>
            <person name="Escobar J.S."/>
            <person name="Newman L.K."/>
            <person name="Wang W."/>
            <person name="Mandakova T."/>
            <person name="Vello E."/>
            <person name="Smith L.M."/>
            <person name="Henz S.R."/>
            <person name="Steffen J."/>
            <person name="Takuno S."/>
            <person name="Brandvain Y."/>
            <person name="Coop G."/>
            <person name="Andolfatto P."/>
            <person name="Hu T.T."/>
            <person name="Blanchette M."/>
            <person name="Clark R.M."/>
            <person name="Quesneville H."/>
            <person name="Nordborg M."/>
            <person name="Gaut B.S."/>
            <person name="Lysak M.A."/>
            <person name="Jenkins J."/>
            <person name="Grimwood J."/>
            <person name="Chapman J."/>
            <person name="Prochnik S."/>
            <person name="Shu S."/>
            <person name="Rokhsar D."/>
            <person name="Schmutz J."/>
            <person name="Weigel D."/>
            <person name="Wright S.I."/>
        </authorList>
    </citation>
    <scope>NUCLEOTIDE SEQUENCE [LARGE SCALE GENOMIC DNA]</scope>
    <source>
        <strain evidence="3">cv. Monte Gargano</strain>
    </source>
</reference>
<proteinExistence type="predicted"/>
<accession>R0GTP4</accession>